<organism evidence="2 3">
    <name type="scientific">Brassica napus</name>
    <name type="common">Rape</name>
    <dbReference type="NCBI Taxonomy" id="3708"/>
    <lineage>
        <taxon>Eukaryota</taxon>
        <taxon>Viridiplantae</taxon>
        <taxon>Streptophyta</taxon>
        <taxon>Embryophyta</taxon>
        <taxon>Tracheophyta</taxon>
        <taxon>Spermatophyta</taxon>
        <taxon>Magnoliopsida</taxon>
        <taxon>eudicotyledons</taxon>
        <taxon>Gunneridae</taxon>
        <taxon>Pentapetalae</taxon>
        <taxon>rosids</taxon>
        <taxon>malvids</taxon>
        <taxon>Brassicales</taxon>
        <taxon>Brassicaceae</taxon>
        <taxon>Brassiceae</taxon>
        <taxon>Brassica</taxon>
    </lineage>
</organism>
<name>A0A078FYN0_BRANA</name>
<protein>
    <submittedName>
        <fullName evidence="2">BnaC04g11190D protein</fullName>
    </submittedName>
</protein>
<reference evidence="2 3" key="1">
    <citation type="journal article" date="2014" name="Science">
        <title>Plant genetics. Early allopolyploid evolution in the post-Neolithic Brassica napus oilseed genome.</title>
        <authorList>
            <person name="Chalhoub B."/>
            <person name="Denoeud F."/>
            <person name="Liu S."/>
            <person name="Parkin I.A."/>
            <person name="Tang H."/>
            <person name="Wang X."/>
            <person name="Chiquet J."/>
            <person name="Belcram H."/>
            <person name="Tong C."/>
            <person name="Samans B."/>
            <person name="Correa M."/>
            <person name="Da Silva C."/>
            <person name="Just J."/>
            <person name="Falentin C."/>
            <person name="Koh C.S."/>
            <person name="Le Clainche I."/>
            <person name="Bernard M."/>
            <person name="Bento P."/>
            <person name="Noel B."/>
            <person name="Labadie K."/>
            <person name="Alberti A."/>
            <person name="Charles M."/>
            <person name="Arnaud D."/>
            <person name="Guo H."/>
            <person name="Daviaud C."/>
            <person name="Alamery S."/>
            <person name="Jabbari K."/>
            <person name="Zhao M."/>
            <person name="Edger P.P."/>
            <person name="Chelaifa H."/>
            <person name="Tack D."/>
            <person name="Lassalle G."/>
            <person name="Mestiri I."/>
            <person name="Schnel N."/>
            <person name="Le Paslier M.C."/>
            <person name="Fan G."/>
            <person name="Renault V."/>
            <person name="Bayer P.E."/>
            <person name="Golicz A.A."/>
            <person name="Manoli S."/>
            <person name="Lee T.H."/>
            <person name="Thi V.H."/>
            <person name="Chalabi S."/>
            <person name="Hu Q."/>
            <person name="Fan C."/>
            <person name="Tollenaere R."/>
            <person name="Lu Y."/>
            <person name="Battail C."/>
            <person name="Shen J."/>
            <person name="Sidebottom C.H."/>
            <person name="Wang X."/>
            <person name="Canaguier A."/>
            <person name="Chauveau A."/>
            <person name="Berard A."/>
            <person name="Deniot G."/>
            <person name="Guan M."/>
            <person name="Liu Z."/>
            <person name="Sun F."/>
            <person name="Lim Y.P."/>
            <person name="Lyons E."/>
            <person name="Town C.D."/>
            <person name="Bancroft I."/>
            <person name="Wang X."/>
            <person name="Meng J."/>
            <person name="Ma J."/>
            <person name="Pires J.C."/>
            <person name="King G.J."/>
            <person name="Brunel D."/>
            <person name="Delourme R."/>
            <person name="Renard M."/>
            <person name="Aury J.M."/>
            <person name="Adams K.L."/>
            <person name="Batley J."/>
            <person name="Snowdon R.J."/>
            <person name="Tost J."/>
            <person name="Edwards D."/>
            <person name="Zhou Y."/>
            <person name="Hua W."/>
            <person name="Sharpe A.G."/>
            <person name="Paterson A.H."/>
            <person name="Guan C."/>
            <person name="Wincker P."/>
        </authorList>
    </citation>
    <scope>NUCLEOTIDE SEQUENCE [LARGE SCALE GENOMIC DNA]</scope>
    <source>
        <strain evidence="3">cv. Darmor-bzh</strain>
    </source>
</reference>
<evidence type="ECO:0000313" key="2">
    <source>
        <dbReference type="EMBL" id="CDY19480.1"/>
    </source>
</evidence>
<accession>A0A078FYN0</accession>
<dbReference type="Proteomes" id="UP000028999">
    <property type="component" value="Unassembled WGS sequence"/>
</dbReference>
<feature type="compositionally biased region" description="Basic and acidic residues" evidence="1">
    <location>
        <begin position="1"/>
        <end position="12"/>
    </location>
</feature>
<dbReference type="AlphaFoldDB" id="A0A078FYN0"/>
<proteinExistence type="predicted"/>
<dbReference type="OMA" id="ESYIHRK"/>
<gene>
    <name evidence="2" type="primary">BnaC04g11190D</name>
    <name evidence="2" type="ORF">GSBRNA2T00009073001</name>
</gene>
<dbReference type="EMBL" id="LK032096">
    <property type="protein sequence ID" value="CDY19480.1"/>
    <property type="molecule type" value="Genomic_DNA"/>
</dbReference>
<dbReference type="Gramene" id="CDY19480">
    <property type="protein sequence ID" value="CDY19480"/>
    <property type="gene ID" value="GSBRNA2T00009073001"/>
</dbReference>
<evidence type="ECO:0000256" key="1">
    <source>
        <dbReference type="SAM" id="MobiDB-lite"/>
    </source>
</evidence>
<dbReference type="PaxDb" id="3708-A0A078FYN0"/>
<sequence>MLPPRLADHLDAPKISALHQQERSRPQRRKNLFLTNVGDVAVPVTTEPTALSPSDWGESYIHRKLPFG</sequence>
<feature type="region of interest" description="Disordered" evidence="1">
    <location>
        <begin position="1"/>
        <end position="30"/>
    </location>
</feature>
<evidence type="ECO:0000313" key="3">
    <source>
        <dbReference type="Proteomes" id="UP000028999"/>
    </source>
</evidence>
<keyword evidence="3" id="KW-1185">Reference proteome</keyword>